<dbReference type="Gene3D" id="1.20.1250.20">
    <property type="entry name" value="MFS general substrate transporter like domains"/>
    <property type="match status" value="1"/>
</dbReference>
<protein>
    <submittedName>
        <fullName evidence="7">Major facilitator superfamily domain-containing protein</fullName>
    </submittedName>
</protein>
<dbReference type="InterPro" id="IPR011701">
    <property type="entry name" value="MFS"/>
</dbReference>
<feature type="transmembrane region" description="Helical" evidence="6">
    <location>
        <begin position="237"/>
        <end position="259"/>
    </location>
</feature>
<gene>
    <name evidence="7" type="ORF">CPB84DRAFT_1783314</name>
</gene>
<dbReference type="PANTHER" id="PTHR43791">
    <property type="entry name" value="PERMEASE-RELATED"/>
    <property type="match status" value="1"/>
</dbReference>
<dbReference type="Proteomes" id="UP000724874">
    <property type="component" value="Unassembled WGS sequence"/>
</dbReference>
<keyword evidence="5 6" id="KW-0472">Membrane</keyword>
<dbReference type="AlphaFoldDB" id="A0A9P5NKH7"/>
<dbReference type="EMBL" id="JADNYJ010000067">
    <property type="protein sequence ID" value="KAF8893159.1"/>
    <property type="molecule type" value="Genomic_DNA"/>
</dbReference>
<dbReference type="InterPro" id="IPR036259">
    <property type="entry name" value="MFS_trans_sf"/>
</dbReference>
<sequence>MANSFSDKVKDEKVPSIESKLVKDSIDDETSQTTPSSTFPLFHWLRRRKPKPSKLDLDAIATQPSVYDDPEQTQYYIAHEKYENLHRFDPSARWTWREENAIVRKIDWKIMTWVAFMFFSLNIDRGNLGSANSDNFLGDLNLSTDDFNLGNTVFLISFLCAEVPSQLISKKLGPDRWIPSQMILWSLVAGSQFWLTGKKSFLATRSLLGLLQGGFIPDNVLYMSYFYTKSELPMRLAWFWVSDAIAGVVASFLAFGILHMRGVDGKEGWRWLFLLEGLLTLLIGIASFFFMPPSPTQTKAWYRPNGYLPNERKRMHNRQALTPKMLWKSLSDYDLWPIYAIGLTFQVPIGPPGTYFTLSLRHLGFNTFQINLLNIPISVAGMFTLLGISWLSEYFDERAIHGLLCQAYCLPFLILEYLRAGTLSNWSQYAIIGLLLSQPYSHAIQVGWCSRLSNSVRTRTVSAATYNMFVQLSNIISANIYRADDAPLYHRGNKVLIAFTVMNCSIFALSKVYYILRNRYKLKKWNAMTKEEQDHYLATTTDTGNKRLNFLFEH</sequence>
<name>A0A9P5NKH7_GYMJU</name>
<dbReference type="FunFam" id="1.20.1250.20:FF:000106">
    <property type="entry name" value="MFS transporter, putative"/>
    <property type="match status" value="1"/>
</dbReference>
<keyword evidence="8" id="KW-1185">Reference proteome</keyword>
<reference evidence="7" key="1">
    <citation type="submission" date="2020-11" db="EMBL/GenBank/DDBJ databases">
        <authorList>
            <consortium name="DOE Joint Genome Institute"/>
            <person name="Ahrendt S."/>
            <person name="Riley R."/>
            <person name="Andreopoulos W."/>
            <person name="LaButti K."/>
            <person name="Pangilinan J."/>
            <person name="Ruiz-duenas F.J."/>
            <person name="Barrasa J.M."/>
            <person name="Sanchez-Garcia M."/>
            <person name="Camarero S."/>
            <person name="Miyauchi S."/>
            <person name="Serrano A."/>
            <person name="Linde D."/>
            <person name="Babiker R."/>
            <person name="Drula E."/>
            <person name="Ayuso-Fernandez I."/>
            <person name="Pacheco R."/>
            <person name="Padilla G."/>
            <person name="Ferreira P."/>
            <person name="Barriuso J."/>
            <person name="Kellner H."/>
            <person name="Castanera R."/>
            <person name="Alfaro M."/>
            <person name="Ramirez L."/>
            <person name="Pisabarro A.G."/>
            <person name="Kuo A."/>
            <person name="Tritt A."/>
            <person name="Lipzen A."/>
            <person name="He G."/>
            <person name="Yan M."/>
            <person name="Ng V."/>
            <person name="Cullen D."/>
            <person name="Martin F."/>
            <person name="Rosso M.-N."/>
            <person name="Henrissat B."/>
            <person name="Hibbett D."/>
            <person name="Martinez A.T."/>
            <person name="Grigoriev I.V."/>
        </authorList>
    </citation>
    <scope>NUCLEOTIDE SEQUENCE</scope>
    <source>
        <strain evidence="7">AH 44721</strain>
    </source>
</reference>
<proteinExistence type="predicted"/>
<feature type="transmembrane region" description="Helical" evidence="6">
    <location>
        <begin position="370"/>
        <end position="392"/>
    </location>
</feature>
<keyword evidence="2" id="KW-0813">Transport</keyword>
<evidence type="ECO:0000256" key="1">
    <source>
        <dbReference type="ARBA" id="ARBA00004141"/>
    </source>
</evidence>
<keyword evidence="3 6" id="KW-0812">Transmembrane</keyword>
<dbReference type="PANTHER" id="PTHR43791:SF65">
    <property type="entry name" value="MAJOR FACILITATOR SUPERFAMILY (MFS) PROFILE DOMAIN-CONTAINING PROTEIN-RELATED"/>
    <property type="match status" value="1"/>
</dbReference>
<feature type="transmembrane region" description="Helical" evidence="6">
    <location>
        <begin position="271"/>
        <end position="291"/>
    </location>
</feature>
<dbReference type="GO" id="GO:0016020">
    <property type="term" value="C:membrane"/>
    <property type="evidence" value="ECO:0007669"/>
    <property type="project" value="UniProtKB-SubCell"/>
</dbReference>
<evidence type="ECO:0000313" key="8">
    <source>
        <dbReference type="Proteomes" id="UP000724874"/>
    </source>
</evidence>
<comment type="caution">
    <text evidence="7">The sequence shown here is derived from an EMBL/GenBank/DDBJ whole genome shotgun (WGS) entry which is preliminary data.</text>
</comment>
<comment type="subcellular location">
    <subcellularLocation>
        <location evidence="1">Membrane</location>
        <topology evidence="1">Multi-pass membrane protein</topology>
    </subcellularLocation>
</comment>
<feature type="transmembrane region" description="Helical" evidence="6">
    <location>
        <begin position="495"/>
        <end position="516"/>
    </location>
</feature>
<evidence type="ECO:0000256" key="3">
    <source>
        <dbReference type="ARBA" id="ARBA00022692"/>
    </source>
</evidence>
<feature type="transmembrane region" description="Helical" evidence="6">
    <location>
        <begin position="336"/>
        <end position="358"/>
    </location>
</feature>
<organism evidence="7 8">
    <name type="scientific">Gymnopilus junonius</name>
    <name type="common">Spectacular rustgill mushroom</name>
    <name type="synonym">Gymnopilus spectabilis subsp. junonius</name>
    <dbReference type="NCBI Taxonomy" id="109634"/>
    <lineage>
        <taxon>Eukaryota</taxon>
        <taxon>Fungi</taxon>
        <taxon>Dikarya</taxon>
        <taxon>Basidiomycota</taxon>
        <taxon>Agaricomycotina</taxon>
        <taxon>Agaricomycetes</taxon>
        <taxon>Agaricomycetidae</taxon>
        <taxon>Agaricales</taxon>
        <taxon>Agaricineae</taxon>
        <taxon>Hymenogastraceae</taxon>
        <taxon>Gymnopilus</taxon>
    </lineage>
</organism>
<accession>A0A9P5NKH7</accession>
<evidence type="ECO:0000313" key="7">
    <source>
        <dbReference type="EMBL" id="KAF8893159.1"/>
    </source>
</evidence>
<dbReference type="SUPFAM" id="SSF103473">
    <property type="entry name" value="MFS general substrate transporter"/>
    <property type="match status" value="1"/>
</dbReference>
<dbReference type="OrthoDB" id="1935484at2759"/>
<dbReference type="Pfam" id="PF07690">
    <property type="entry name" value="MFS_1"/>
    <property type="match status" value="1"/>
</dbReference>
<evidence type="ECO:0000256" key="6">
    <source>
        <dbReference type="SAM" id="Phobius"/>
    </source>
</evidence>
<dbReference type="GO" id="GO:0022857">
    <property type="term" value="F:transmembrane transporter activity"/>
    <property type="evidence" value="ECO:0007669"/>
    <property type="project" value="InterPro"/>
</dbReference>
<evidence type="ECO:0000256" key="4">
    <source>
        <dbReference type="ARBA" id="ARBA00022989"/>
    </source>
</evidence>
<evidence type="ECO:0000256" key="2">
    <source>
        <dbReference type="ARBA" id="ARBA00022448"/>
    </source>
</evidence>
<keyword evidence="4 6" id="KW-1133">Transmembrane helix</keyword>
<evidence type="ECO:0000256" key="5">
    <source>
        <dbReference type="ARBA" id="ARBA00023136"/>
    </source>
</evidence>